<feature type="non-terminal residue" evidence="1">
    <location>
        <position position="1"/>
    </location>
</feature>
<gene>
    <name evidence="1" type="ORF">TSPGSL018_21665</name>
</gene>
<reference evidence="1" key="1">
    <citation type="submission" date="2014-05" db="EMBL/GenBank/DDBJ databases">
        <title>The transcriptome of the halophilic microalga Tetraselmis sp. GSL018 isolated from the Great Salt Lake, Utah.</title>
        <authorList>
            <person name="Jinkerson R.E."/>
            <person name="D'Adamo S."/>
            <person name="Posewitz M.C."/>
        </authorList>
    </citation>
    <scope>NUCLEOTIDE SEQUENCE</scope>
    <source>
        <strain evidence="1">GSL018</strain>
    </source>
</reference>
<proteinExistence type="predicted"/>
<dbReference type="EMBL" id="GBEZ01023889">
    <property type="protein sequence ID" value="JAC63038.1"/>
    <property type="molecule type" value="Transcribed_RNA"/>
</dbReference>
<accession>A0A061QTK0</accession>
<name>A0A061QTK0_9CHLO</name>
<feature type="non-terminal residue" evidence="1">
    <location>
        <position position="72"/>
    </location>
</feature>
<dbReference type="AlphaFoldDB" id="A0A061QTK0"/>
<protein>
    <submittedName>
        <fullName evidence="1">Uncharacterized protein</fullName>
    </submittedName>
</protein>
<sequence>EPRPGVWTQFLKVFPAGCPSIAVKSWSPHNFWEGERSRKVILSLSVNNRKADPGHSLGEEDLAEACCLCFYF</sequence>
<evidence type="ECO:0000313" key="1">
    <source>
        <dbReference type="EMBL" id="JAC63038.1"/>
    </source>
</evidence>
<organism evidence="1">
    <name type="scientific">Tetraselmis sp. GSL018</name>
    <dbReference type="NCBI Taxonomy" id="582737"/>
    <lineage>
        <taxon>Eukaryota</taxon>
        <taxon>Viridiplantae</taxon>
        <taxon>Chlorophyta</taxon>
        <taxon>core chlorophytes</taxon>
        <taxon>Chlorodendrophyceae</taxon>
        <taxon>Chlorodendrales</taxon>
        <taxon>Chlorodendraceae</taxon>
        <taxon>Tetraselmis</taxon>
    </lineage>
</organism>